<evidence type="ECO:0000256" key="1">
    <source>
        <dbReference type="SAM" id="Coils"/>
    </source>
</evidence>
<protein>
    <submittedName>
        <fullName evidence="2">2329_t:CDS:1</fullName>
    </submittedName>
</protein>
<evidence type="ECO:0000313" key="2">
    <source>
        <dbReference type="EMBL" id="CAI2190754.1"/>
    </source>
</evidence>
<keyword evidence="3" id="KW-1185">Reference proteome</keyword>
<feature type="non-terminal residue" evidence="2">
    <location>
        <position position="176"/>
    </location>
</feature>
<proteinExistence type="predicted"/>
<dbReference type="EMBL" id="CAMKVN010006821">
    <property type="protein sequence ID" value="CAI2190754.1"/>
    <property type="molecule type" value="Genomic_DNA"/>
</dbReference>
<feature type="coiled-coil region" evidence="1">
    <location>
        <begin position="107"/>
        <end position="134"/>
    </location>
</feature>
<sequence length="176" mass="20467">MKNYCQDKEVEKAQGENLTRIRTEPQPTINQIKSLFTQLLTQIQATHEPNSPLYQKALKEQKEALTILENAPQNKQEKYLSLIRQIEPLLTKPNLSLEEQTKLKQTGEKMDEMVEKLRKSIENIRKESKKILKIIYTSLLVHCVLEWANYEKNIKTMDYVKSVGILKLALTDAELV</sequence>
<dbReference type="Proteomes" id="UP001153678">
    <property type="component" value="Unassembled WGS sequence"/>
</dbReference>
<dbReference type="AlphaFoldDB" id="A0A9W4WVX9"/>
<accession>A0A9W4WVX9</accession>
<keyword evidence="1" id="KW-0175">Coiled coil</keyword>
<evidence type="ECO:0000313" key="3">
    <source>
        <dbReference type="Proteomes" id="UP001153678"/>
    </source>
</evidence>
<organism evidence="2 3">
    <name type="scientific">Funneliformis geosporum</name>
    <dbReference type="NCBI Taxonomy" id="1117311"/>
    <lineage>
        <taxon>Eukaryota</taxon>
        <taxon>Fungi</taxon>
        <taxon>Fungi incertae sedis</taxon>
        <taxon>Mucoromycota</taxon>
        <taxon>Glomeromycotina</taxon>
        <taxon>Glomeromycetes</taxon>
        <taxon>Glomerales</taxon>
        <taxon>Glomeraceae</taxon>
        <taxon>Funneliformis</taxon>
    </lineage>
</organism>
<reference evidence="2" key="1">
    <citation type="submission" date="2022-08" db="EMBL/GenBank/DDBJ databases">
        <authorList>
            <person name="Kallberg Y."/>
            <person name="Tangrot J."/>
            <person name="Rosling A."/>
        </authorList>
    </citation>
    <scope>NUCLEOTIDE SEQUENCE</scope>
    <source>
        <strain evidence="2">Wild A</strain>
    </source>
</reference>
<gene>
    <name evidence="2" type="ORF">FWILDA_LOCUS14733</name>
</gene>
<comment type="caution">
    <text evidence="2">The sequence shown here is derived from an EMBL/GenBank/DDBJ whole genome shotgun (WGS) entry which is preliminary data.</text>
</comment>
<name>A0A9W4WVX9_9GLOM</name>